<dbReference type="AlphaFoldDB" id="A0A6C0REV5"/>
<dbReference type="Proteomes" id="UP000474630">
    <property type="component" value="Chromosome"/>
</dbReference>
<keyword evidence="3" id="KW-1185">Reference proteome</keyword>
<feature type="domain" description="Pvc16 N-terminal" evidence="1">
    <location>
        <begin position="7"/>
        <end position="187"/>
    </location>
</feature>
<accession>A0A6C0REV5</accession>
<reference evidence="2 3" key="1">
    <citation type="submission" date="2020-02" db="EMBL/GenBank/DDBJ databases">
        <title>Genome sequencing for Draconibacterium sp. strain M1.</title>
        <authorList>
            <person name="Park S.-J."/>
        </authorList>
    </citation>
    <scope>NUCLEOTIDE SEQUENCE [LARGE SCALE GENOMIC DNA]</scope>
    <source>
        <strain evidence="2 3">M1</strain>
    </source>
</reference>
<dbReference type="Pfam" id="PF14065">
    <property type="entry name" value="Pvc16_N"/>
    <property type="match status" value="1"/>
</dbReference>
<dbReference type="RefSeq" id="WP_163346405.1">
    <property type="nucleotide sequence ID" value="NZ_CP048409.1"/>
</dbReference>
<proteinExistence type="predicted"/>
<evidence type="ECO:0000313" key="3">
    <source>
        <dbReference type="Proteomes" id="UP000474630"/>
    </source>
</evidence>
<dbReference type="EMBL" id="CP048409">
    <property type="protein sequence ID" value="QIA08486.1"/>
    <property type="molecule type" value="Genomic_DNA"/>
</dbReference>
<sequence>MIYEALQILKEQLETYLDDAGLGKIVVLENLALLDSGNDKATNLDDKVVISLLNIQEEATLKNMPTSHVVNNKAEYYNPAVNVNLFFMVSANCDLYSNSLISISKTVEYFQGKKVFTAQNTVYNRSNVSMQELEDFKFIVDLYTPGFEVWNHIWGTHGGRQLPSVIYKVQLLQVGQRKKQASTELITTIKGTLKDINS</sequence>
<protein>
    <submittedName>
        <fullName evidence="2">DUF4255 domain-containing protein</fullName>
    </submittedName>
</protein>
<dbReference type="KEGG" id="drc:G0Q07_12515"/>
<evidence type="ECO:0000259" key="1">
    <source>
        <dbReference type="Pfam" id="PF14065"/>
    </source>
</evidence>
<dbReference type="InterPro" id="IPR025351">
    <property type="entry name" value="Pvc16_N"/>
</dbReference>
<gene>
    <name evidence="2" type="ORF">G0Q07_12515</name>
</gene>
<name>A0A6C0REV5_9BACT</name>
<organism evidence="2 3">
    <name type="scientific">Draconibacterium halophilum</name>
    <dbReference type="NCBI Taxonomy" id="2706887"/>
    <lineage>
        <taxon>Bacteria</taxon>
        <taxon>Pseudomonadati</taxon>
        <taxon>Bacteroidota</taxon>
        <taxon>Bacteroidia</taxon>
        <taxon>Marinilabiliales</taxon>
        <taxon>Prolixibacteraceae</taxon>
        <taxon>Draconibacterium</taxon>
    </lineage>
</organism>
<evidence type="ECO:0000313" key="2">
    <source>
        <dbReference type="EMBL" id="QIA08486.1"/>
    </source>
</evidence>